<dbReference type="EMBL" id="QBKN01000009">
    <property type="protein sequence ID" value="PTX48481.1"/>
    <property type="molecule type" value="Genomic_DNA"/>
</dbReference>
<evidence type="ECO:0000313" key="4">
    <source>
        <dbReference type="Proteomes" id="UP000244069"/>
    </source>
</evidence>
<dbReference type="AlphaFoldDB" id="A0A2T6AXF2"/>
<dbReference type="Proteomes" id="UP000244069">
    <property type="component" value="Unassembled WGS sequence"/>
</dbReference>
<name>A0A2T6AXF2_9RHOB</name>
<dbReference type="Pfam" id="PF14145">
    <property type="entry name" value="YrhK"/>
    <property type="match status" value="1"/>
</dbReference>
<keyword evidence="1" id="KW-0812">Transmembrane</keyword>
<dbReference type="InterPro" id="IPR025424">
    <property type="entry name" value="YrhK_domain"/>
</dbReference>
<accession>A0A2T6AXF2</accession>
<dbReference type="OrthoDB" id="5862062at2"/>
<proteinExistence type="predicted"/>
<sequence>MGQLFSHRNRTRNEDTRRVYAMFEVVYTIVDFFAAFFFTVGSVLFLWKSLETWAIWCFVIGSVLFMVKPSLRLARELKLASMGDMEDLAERYQD</sequence>
<dbReference type="RefSeq" id="WP_107975906.1">
    <property type="nucleotide sequence ID" value="NZ_BMEZ01000011.1"/>
</dbReference>
<evidence type="ECO:0000259" key="2">
    <source>
        <dbReference type="Pfam" id="PF14145"/>
    </source>
</evidence>
<comment type="caution">
    <text evidence="3">The sequence shown here is derived from an EMBL/GenBank/DDBJ whole genome shotgun (WGS) entry which is preliminary data.</text>
</comment>
<protein>
    <submittedName>
        <fullName evidence="3">YrhK-like protein</fullName>
    </submittedName>
</protein>
<keyword evidence="4" id="KW-1185">Reference proteome</keyword>
<feature type="transmembrane region" description="Helical" evidence="1">
    <location>
        <begin position="53"/>
        <end position="71"/>
    </location>
</feature>
<evidence type="ECO:0000313" key="3">
    <source>
        <dbReference type="EMBL" id="PTX48481.1"/>
    </source>
</evidence>
<reference evidence="3 4" key="1">
    <citation type="submission" date="2018-04" db="EMBL/GenBank/DDBJ databases">
        <title>Genomic Encyclopedia of Archaeal and Bacterial Type Strains, Phase II (KMG-II): from individual species to whole genera.</title>
        <authorList>
            <person name="Goeker M."/>
        </authorList>
    </citation>
    <scope>NUCLEOTIDE SEQUENCE [LARGE SCALE GENOMIC DNA]</scope>
    <source>
        <strain evidence="3 4">DSM 29329</strain>
    </source>
</reference>
<feature type="domain" description="YrhK" evidence="2">
    <location>
        <begin position="22"/>
        <end position="76"/>
    </location>
</feature>
<keyword evidence="1" id="KW-0472">Membrane</keyword>
<organism evidence="3 4">
    <name type="scientific">Allosediminivita pacifica</name>
    <dbReference type="NCBI Taxonomy" id="1267769"/>
    <lineage>
        <taxon>Bacteria</taxon>
        <taxon>Pseudomonadati</taxon>
        <taxon>Pseudomonadota</taxon>
        <taxon>Alphaproteobacteria</taxon>
        <taxon>Rhodobacterales</taxon>
        <taxon>Paracoccaceae</taxon>
        <taxon>Allosediminivita</taxon>
    </lineage>
</organism>
<feature type="transmembrane region" description="Helical" evidence="1">
    <location>
        <begin position="21"/>
        <end position="47"/>
    </location>
</feature>
<evidence type="ECO:0000256" key="1">
    <source>
        <dbReference type="SAM" id="Phobius"/>
    </source>
</evidence>
<gene>
    <name evidence="3" type="ORF">C8N44_109174</name>
</gene>
<keyword evidence="1" id="KW-1133">Transmembrane helix</keyword>